<gene>
    <name evidence="1" type="ORF">OED52_05195</name>
</gene>
<reference evidence="1" key="1">
    <citation type="submission" date="2022-10" db="EMBL/GenBank/DDBJ databases">
        <title>Rhodococcus ferula Z13 complete genome.</title>
        <authorList>
            <person name="Long X."/>
            <person name="Zang M."/>
        </authorList>
    </citation>
    <scope>NUCLEOTIDE SEQUENCE</scope>
    <source>
        <strain evidence="1">Z13</strain>
    </source>
</reference>
<protein>
    <submittedName>
        <fullName evidence="1">Lipopolysaccharide biosynthesis protein</fullName>
    </submittedName>
</protein>
<evidence type="ECO:0000313" key="1">
    <source>
        <dbReference type="EMBL" id="UYP19953.1"/>
    </source>
</evidence>
<sequence>MTATAPGSPTGAAPGSDPIGETAPRIDDVVDATPATGRSLEHNSMALAVSALVTGVVGLAYWAIVGRLYPASEVGAASAVITTATMLSAFGNLSIGALFERFLPLAGIRSKSMVCTGFLVGAGFGTALGAGFLFWGPIEEMFHGRLDAALFPAVVAVLSAFALLDHTSVGLREAGWAATKNVAHSVVKLAAVVLFAYTASRLAIVWTWILPAAVAVVLLGLRVGQRLRHQESRADGSDLPPRRELGEFLVGAYGIYVVGALAPLVLPLIVIDRLGADANAYFAITWSLVTSVVVLLAMLMGPYVAAAAADADRTWQLTLRFLAILGLVATGGVMLFALIGPVLLRIVGPEYADAGTPLLHWAALALVPAVVSFAYNAVARVQRRLRLAVTVQVVNAAIVLGASWVLIGDHGLVALGKAYVVAESVSAVLLVVPLVLALIRMRRDAQRSVNWIADSVGANSPS</sequence>
<evidence type="ECO:0000313" key="2">
    <source>
        <dbReference type="Proteomes" id="UP001156484"/>
    </source>
</evidence>
<dbReference type="Proteomes" id="UP001156484">
    <property type="component" value="Chromosome"/>
</dbReference>
<keyword evidence="2" id="KW-1185">Reference proteome</keyword>
<organism evidence="1 2">
    <name type="scientific">Rhodococcus sacchari</name>
    <dbReference type="NCBI Taxonomy" id="2962047"/>
    <lineage>
        <taxon>Bacteria</taxon>
        <taxon>Bacillati</taxon>
        <taxon>Actinomycetota</taxon>
        <taxon>Actinomycetes</taxon>
        <taxon>Mycobacteriales</taxon>
        <taxon>Nocardiaceae</taxon>
        <taxon>Rhodococcus</taxon>
    </lineage>
</organism>
<name>A0ACD4DJ12_9NOCA</name>
<accession>A0ACD4DJ12</accession>
<dbReference type="EMBL" id="CP107551">
    <property type="protein sequence ID" value="UYP19953.1"/>
    <property type="molecule type" value="Genomic_DNA"/>
</dbReference>
<proteinExistence type="predicted"/>